<keyword evidence="2" id="KW-1185">Reference proteome</keyword>
<evidence type="ECO:0000313" key="2">
    <source>
        <dbReference type="Proteomes" id="UP000235828"/>
    </source>
</evidence>
<name>A0A2N8ZJA8_9VIBR</name>
<gene>
    <name evidence="1" type="primary">ydhR</name>
    <name evidence="1" type="ORF">VTAP4600_B0378</name>
</gene>
<dbReference type="PANTHER" id="PTHR39169:SF1">
    <property type="entry name" value="MONOOXYGENASE YDHR-RELATED"/>
    <property type="match status" value="1"/>
</dbReference>
<proteinExistence type="predicted"/>
<sequence length="101" mass="11248">MKLLQVDFGFNGPFGKAMSEGLVELANSINHEPGMKWKIWTENETGQIAGGVYLFDDEKSTQDYLAMHSARLKKMGIAEIRGVIFDVNQPLTQINSGPVFE</sequence>
<dbReference type="Gene3D" id="3.30.70.100">
    <property type="match status" value="1"/>
</dbReference>
<dbReference type="InterPro" id="IPR014910">
    <property type="entry name" value="YdhR"/>
</dbReference>
<reference evidence="1 2" key="1">
    <citation type="submission" date="2017-10" db="EMBL/GenBank/DDBJ databases">
        <authorList>
            <person name="Banno H."/>
            <person name="Chua N.-H."/>
        </authorList>
    </citation>
    <scope>NUCLEOTIDE SEQUENCE [LARGE SCALE GENOMIC DNA]</scope>
    <source>
        <strain evidence="1">Vibrio tapetis CECT4600</strain>
    </source>
</reference>
<evidence type="ECO:0008006" key="3">
    <source>
        <dbReference type="Google" id="ProtNLM"/>
    </source>
</evidence>
<dbReference type="Pfam" id="PF08803">
    <property type="entry name" value="ydhR"/>
    <property type="match status" value="1"/>
</dbReference>
<dbReference type="EMBL" id="LT960612">
    <property type="protein sequence ID" value="SON51989.1"/>
    <property type="molecule type" value="Genomic_DNA"/>
</dbReference>
<dbReference type="OrthoDB" id="1440627at2"/>
<dbReference type="Proteomes" id="UP000235828">
    <property type="component" value="Chromosome B"/>
</dbReference>
<dbReference type="RefSeq" id="WP_102524341.1">
    <property type="nucleotide sequence ID" value="NZ_LT960612.1"/>
</dbReference>
<dbReference type="PANTHER" id="PTHR39169">
    <property type="match status" value="1"/>
</dbReference>
<accession>A0A2N8ZJA8</accession>
<dbReference type="NCBIfam" id="NF008333">
    <property type="entry name" value="PRK11118.1"/>
    <property type="match status" value="1"/>
</dbReference>
<evidence type="ECO:0000313" key="1">
    <source>
        <dbReference type="EMBL" id="SON51989.1"/>
    </source>
</evidence>
<dbReference type="SUPFAM" id="SSF54909">
    <property type="entry name" value="Dimeric alpha+beta barrel"/>
    <property type="match status" value="1"/>
</dbReference>
<dbReference type="AlphaFoldDB" id="A0A2N8ZJA8"/>
<organism evidence="1 2">
    <name type="scientific">Vibrio tapetis subsp. tapetis</name>
    <dbReference type="NCBI Taxonomy" id="1671868"/>
    <lineage>
        <taxon>Bacteria</taxon>
        <taxon>Pseudomonadati</taxon>
        <taxon>Pseudomonadota</taxon>
        <taxon>Gammaproteobacteria</taxon>
        <taxon>Vibrionales</taxon>
        <taxon>Vibrionaceae</taxon>
        <taxon>Vibrio</taxon>
    </lineage>
</organism>
<protein>
    <recommendedName>
        <fullName evidence="3">Monooxygenase</fullName>
    </recommendedName>
</protein>
<dbReference type="InterPro" id="IPR011008">
    <property type="entry name" value="Dimeric_a/b-barrel"/>
</dbReference>
<dbReference type="KEGG" id="vta:B0378"/>